<proteinExistence type="predicted"/>
<dbReference type="EMBL" id="VHLH01000033">
    <property type="protein sequence ID" value="TPW26268.1"/>
    <property type="molecule type" value="Genomic_DNA"/>
</dbReference>
<keyword evidence="2" id="KW-0574">Periplasm</keyword>
<accession>A0A506TYI8</accession>
<evidence type="ECO:0000256" key="2">
    <source>
        <dbReference type="ARBA" id="ARBA00022764"/>
    </source>
</evidence>
<dbReference type="InterPro" id="IPR006059">
    <property type="entry name" value="SBP"/>
</dbReference>
<dbReference type="PANTHER" id="PTHR30006">
    <property type="entry name" value="THIAMINE-BINDING PERIPLASMIC PROTEIN-RELATED"/>
    <property type="match status" value="1"/>
</dbReference>
<evidence type="ECO:0000313" key="5">
    <source>
        <dbReference type="Proteomes" id="UP000320314"/>
    </source>
</evidence>
<evidence type="ECO:0000256" key="3">
    <source>
        <dbReference type="SAM" id="SignalP"/>
    </source>
</evidence>
<feature type="chain" id="PRO_5021339167" evidence="3">
    <location>
        <begin position="21"/>
        <end position="361"/>
    </location>
</feature>
<keyword evidence="5" id="KW-1185">Reference proteome</keyword>
<dbReference type="GO" id="GO:0030288">
    <property type="term" value="C:outer membrane-bounded periplasmic space"/>
    <property type="evidence" value="ECO:0007669"/>
    <property type="project" value="TreeGrafter"/>
</dbReference>
<evidence type="ECO:0000313" key="4">
    <source>
        <dbReference type="EMBL" id="TPW26268.1"/>
    </source>
</evidence>
<reference evidence="4 5" key="1">
    <citation type="submission" date="2019-06" db="EMBL/GenBank/DDBJ databases">
        <authorList>
            <person name="Li M."/>
        </authorList>
    </citation>
    <scope>NUCLEOTIDE SEQUENCE [LARGE SCALE GENOMIC DNA]</scope>
    <source>
        <strain evidence="4 5">BGMRC6574</strain>
    </source>
</reference>
<dbReference type="PANTHER" id="PTHR30006:SF25">
    <property type="entry name" value="PHOSPHOGLYCERATE TRANSPORT REGULATORY PROTEIN PGTC"/>
    <property type="match status" value="1"/>
</dbReference>
<dbReference type="AlphaFoldDB" id="A0A506TYI8"/>
<gene>
    <name evidence="4" type="ORF">FJU11_15485</name>
</gene>
<dbReference type="SUPFAM" id="SSF53850">
    <property type="entry name" value="Periplasmic binding protein-like II"/>
    <property type="match status" value="1"/>
</dbReference>
<organism evidence="4 5">
    <name type="scientific">Pararhizobium mangrovi</name>
    <dbReference type="NCBI Taxonomy" id="2590452"/>
    <lineage>
        <taxon>Bacteria</taxon>
        <taxon>Pseudomonadati</taxon>
        <taxon>Pseudomonadota</taxon>
        <taxon>Alphaproteobacteria</taxon>
        <taxon>Hyphomicrobiales</taxon>
        <taxon>Rhizobiaceae</taxon>
        <taxon>Rhizobium/Agrobacterium group</taxon>
        <taxon>Pararhizobium</taxon>
    </lineage>
</organism>
<dbReference type="Gene3D" id="3.40.190.10">
    <property type="entry name" value="Periplasmic binding protein-like II"/>
    <property type="match status" value="2"/>
</dbReference>
<name>A0A506TYI8_9HYPH</name>
<dbReference type="OrthoDB" id="8673316at2"/>
<protein>
    <submittedName>
        <fullName evidence="4">ABC transporter substrate-binding protein</fullName>
    </submittedName>
</protein>
<evidence type="ECO:0000256" key="1">
    <source>
        <dbReference type="ARBA" id="ARBA00022729"/>
    </source>
</evidence>
<feature type="signal peptide" evidence="3">
    <location>
        <begin position="1"/>
        <end position="20"/>
    </location>
</feature>
<dbReference type="Pfam" id="PF13416">
    <property type="entry name" value="SBP_bac_8"/>
    <property type="match status" value="1"/>
</dbReference>
<comment type="caution">
    <text evidence="4">The sequence shown here is derived from an EMBL/GenBank/DDBJ whole genome shotgun (WGS) entry which is preliminary data.</text>
</comment>
<dbReference type="RefSeq" id="WP_141167985.1">
    <property type="nucleotide sequence ID" value="NZ_VHLH01000033.1"/>
</dbReference>
<keyword evidence="1 3" id="KW-0732">Signal</keyword>
<sequence length="361" mass="38804">MTARMIATLLVLLLGTNAGAAASRTQFDAASGDVRETLTIASVTDLWAFRPLIAAFQSRHPEVAISYLQDTSRNLDERARAACRDGAFLADVIVSTADAEQVRFVNDGCSQPIAAPAIDALPEWAHWRGEVVGLTVEPGVIVYNRAGVAADEVPRDRFALVDLLRRSERFTGRIGTYDIVRSGVGYLFAFEDAVQATTWGRLIESFGRNDVGTYCCTGEILDRVADGRLLLGYNVLGSYAMARARKDPRIGIVFPRDYTLALTRAALVPKAAHEPELASAFIAFALSRAGRTALEKGAGLMPAATGIATLQAKIGGSGPPIRPVALSPALLVALDEAKKTMFLKQWRQSIASVPETGETKR</sequence>
<dbReference type="Proteomes" id="UP000320314">
    <property type="component" value="Unassembled WGS sequence"/>
</dbReference>